<gene>
    <name evidence="1" type="ORF">HMPREF1863_01141</name>
</gene>
<reference evidence="2" key="1">
    <citation type="submission" date="2016-01" db="EMBL/GenBank/DDBJ databases">
        <authorList>
            <person name="Mitreva M."/>
            <person name="Pepin K.H."/>
            <person name="Mihindukulasuriya K.A."/>
            <person name="Fulton R."/>
            <person name="Fronick C."/>
            <person name="O'Laughlin M."/>
            <person name="Miner T."/>
            <person name="Herter B."/>
            <person name="Rosa B.A."/>
            <person name="Cordes M."/>
            <person name="Tomlinson C."/>
            <person name="Wollam A."/>
            <person name="Palsikar V.B."/>
            <person name="Mardis E.R."/>
            <person name="Wilson R.K."/>
        </authorList>
    </citation>
    <scope>NUCLEOTIDE SEQUENCE [LARGE SCALE GENOMIC DNA]</scope>
    <source>
        <strain evidence="2">DNF00729</strain>
    </source>
</reference>
<evidence type="ECO:0000313" key="2">
    <source>
        <dbReference type="Proteomes" id="UP000070442"/>
    </source>
</evidence>
<organism evidence="1 2">
    <name type="scientific">Aedoeadaptatus coxii</name>
    <dbReference type="NCBI Taxonomy" id="755172"/>
    <lineage>
        <taxon>Bacteria</taxon>
        <taxon>Bacillati</taxon>
        <taxon>Bacillota</taxon>
        <taxon>Tissierellia</taxon>
        <taxon>Tissierellales</taxon>
        <taxon>Peptoniphilaceae</taxon>
        <taxon>Aedoeadaptatus</taxon>
    </lineage>
</organism>
<dbReference type="SUPFAM" id="SSF103007">
    <property type="entry name" value="Hypothetical protein TT1725"/>
    <property type="match status" value="1"/>
</dbReference>
<comment type="caution">
    <text evidence="1">The sequence shown here is derived from an EMBL/GenBank/DDBJ whole genome shotgun (WGS) entry which is preliminary data.</text>
</comment>
<evidence type="ECO:0008006" key="3">
    <source>
        <dbReference type="Google" id="ProtNLM"/>
    </source>
</evidence>
<dbReference type="InterPro" id="IPR036746">
    <property type="entry name" value="TT1725-like_sf"/>
</dbReference>
<evidence type="ECO:0000313" key="1">
    <source>
        <dbReference type="EMBL" id="KXB66279.1"/>
    </source>
</evidence>
<name>A0A134AF15_9FIRM</name>
<accession>A0A134AF15</accession>
<dbReference type="InterPro" id="IPR007546">
    <property type="entry name" value="DUF503"/>
</dbReference>
<dbReference type="Pfam" id="PF04456">
    <property type="entry name" value="DUF503"/>
    <property type="match status" value="1"/>
</dbReference>
<protein>
    <recommendedName>
        <fullName evidence="3">DUF503 domain-containing protein</fullName>
    </recommendedName>
</protein>
<keyword evidence="2" id="KW-1185">Reference proteome</keyword>
<dbReference type="PATRIC" id="fig|755172.3.peg.1102"/>
<sequence>MREYHKRRMKMKRFIVALSFSVRLYMSDSLKDKRRMRQKIATGLKNSFNLSIKETADHELLNYITFTAAYVALDAREGEEFVEKCRRAVEEIALGEGELARYDWDMINYSHEQDF</sequence>
<proteinExistence type="predicted"/>
<dbReference type="EMBL" id="LSDG01000033">
    <property type="protein sequence ID" value="KXB66279.1"/>
    <property type="molecule type" value="Genomic_DNA"/>
</dbReference>
<dbReference type="Proteomes" id="UP000070442">
    <property type="component" value="Unassembled WGS sequence"/>
</dbReference>
<dbReference type="Gene3D" id="3.30.70.1120">
    <property type="entry name" value="TT1725-like"/>
    <property type="match status" value="1"/>
</dbReference>
<dbReference type="AlphaFoldDB" id="A0A134AF15"/>
<dbReference type="STRING" id="755172.HMPREF1863_01141"/>